<evidence type="ECO:0000313" key="6">
    <source>
        <dbReference type="Proteomes" id="UP001056012"/>
    </source>
</evidence>
<dbReference type="Pfam" id="PF00172">
    <property type="entry name" value="Zn_clus"/>
    <property type="match status" value="1"/>
</dbReference>
<dbReference type="InterPro" id="IPR036864">
    <property type="entry name" value="Zn2-C6_fun-type_DNA-bd_sf"/>
</dbReference>
<keyword evidence="2" id="KW-0539">Nucleus</keyword>
<dbReference type="AlphaFoldDB" id="A0A9Q8Z348"/>
<evidence type="ECO:0000313" key="5">
    <source>
        <dbReference type="EMBL" id="USP73083.1"/>
    </source>
</evidence>
<evidence type="ECO:0000259" key="4">
    <source>
        <dbReference type="PROSITE" id="PS50048"/>
    </source>
</evidence>
<organism evidence="5 6">
    <name type="scientific">Curvularia clavata</name>
    <dbReference type="NCBI Taxonomy" id="95742"/>
    <lineage>
        <taxon>Eukaryota</taxon>
        <taxon>Fungi</taxon>
        <taxon>Dikarya</taxon>
        <taxon>Ascomycota</taxon>
        <taxon>Pezizomycotina</taxon>
        <taxon>Dothideomycetes</taxon>
        <taxon>Pleosporomycetidae</taxon>
        <taxon>Pleosporales</taxon>
        <taxon>Pleosporineae</taxon>
        <taxon>Pleosporaceae</taxon>
        <taxon>Curvularia</taxon>
    </lineage>
</organism>
<dbReference type="EMBL" id="CP089274">
    <property type="protein sequence ID" value="USP73083.1"/>
    <property type="molecule type" value="Genomic_DNA"/>
</dbReference>
<dbReference type="PROSITE" id="PS50048">
    <property type="entry name" value="ZN2_CY6_FUNGAL_2"/>
    <property type="match status" value="1"/>
</dbReference>
<dbReference type="CDD" id="cd00067">
    <property type="entry name" value="GAL4"/>
    <property type="match status" value="1"/>
</dbReference>
<accession>A0A9Q8Z348</accession>
<dbReference type="GO" id="GO:0000981">
    <property type="term" value="F:DNA-binding transcription factor activity, RNA polymerase II-specific"/>
    <property type="evidence" value="ECO:0007669"/>
    <property type="project" value="InterPro"/>
</dbReference>
<dbReference type="GO" id="GO:0005634">
    <property type="term" value="C:nucleus"/>
    <property type="evidence" value="ECO:0007669"/>
    <property type="project" value="UniProtKB-SubCell"/>
</dbReference>
<gene>
    <name evidence="5" type="ORF">yc1106_00357</name>
</gene>
<dbReference type="InterPro" id="IPR001138">
    <property type="entry name" value="Zn2Cys6_DnaBD"/>
</dbReference>
<name>A0A9Q8Z348_CURCL</name>
<evidence type="ECO:0000256" key="3">
    <source>
        <dbReference type="SAM" id="MobiDB-lite"/>
    </source>
</evidence>
<feature type="compositionally biased region" description="Polar residues" evidence="3">
    <location>
        <begin position="313"/>
        <end position="328"/>
    </location>
</feature>
<dbReference type="Pfam" id="PF11951">
    <property type="entry name" value="Fungal_trans_2"/>
    <property type="match status" value="1"/>
</dbReference>
<dbReference type="GO" id="GO:0008270">
    <property type="term" value="F:zinc ion binding"/>
    <property type="evidence" value="ECO:0007669"/>
    <property type="project" value="InterPro"/>
</dbReference>
<proteinExistence type="predicted"/>
<dbReference type="PANTHER" id="PTHR37534:SF46">
    <property type="entry name" value="ZN(II)2CYS6 TRANSCRIPTION FACTOR (EUROFUNG)"/>
    <property type="match status" value="1"/>
</dbReference>
<reference evidence="5" key="1">
    <citation type="submission" date="2021-12" db="EMBL/GenBank/DDBJ databases">
        <title>Curvularia clavata genome.</title>
        <authorList>
            <person name="Cao Y."/>
        </authorList>
    </citation>
    <scope>NUCLEOTIDE SEQUENCE</scope>
    <source>
        <strain evidence="5">Yc1106</strain>
    </source>
</reference>
<dbReference type="OrthoDB" id="3362851at2759"/>
<feature type="region of interest" description="Disordered" evidence="3">
    <location>
        <begin position="313"/>
        <end position="332"/>
    </location>
</feature>
<dbReference type="InterPro" id="IPR021858">
    <property type="entry name" value="Fun_TF"/>
</dbReference>
<comment type="subcellular location">
    <subcellularLocation>
        <location evidence="1">Nucleus</location>
    </subcellularLocation>
</comment>
<dbReference type="SUPFAM" id="SSF57701">
    <property type="entry name" value="Zn2/Cys6 DNA-binding domain"/>
    <property type="match status" value="1"/>
</dbReference>
<dbReference type="Proteomes" id="UP001056012">
    <property type="component" value="Chromosome 1"/>
</dbReference>
<evidence type="ECO:0000256" key="2">
    <source>
        <dbReference type="ARBA" id="ARBA00023242"/>
    </source>
</evidence>
<feature type="domain" description="Zn(2)-C6 fungal-type" evidence="4">
    <location>
        <begin position="21"/>
        <end position="52"/>
    </location>
</feature>
<sequence>MSPPESSGSSQPKRRRTVEGSCWPCKQRRVKCDLQKPACRRCINSQTEDCSYDKVLLRWKKRPAKTVPEFHIQLSQAHTLNGLDLAVHERKAIDYFRARLWPLFSTLDEPCPPPVALALRSQPVLQALCVFAEEHRALQEKESSPQALSKRRTHCLATIRSHLGGGNPENAALSALLVAVLLLYFLEGYLNCNNDGASTHCHFAGVLAIINALGGFQAAWASSDRITRMLLSEMASTDLTDALLQDRPPSFPATIWNYMEAGSVWWETVPGSRTLASVFSTMAEMSFYRHKIQNGEEFCIDQVQAFERALQPSYPTTDDATESGTSGDKGTALSEPTIAASLSLIIAFQHAALIYLYSAIQNIPAKHALVQQHVGACLECIQGMDPRSKAQNCALFPLYVAGAHSLDETQRTYVSETLSKIHKNLQFESVLAVQTTLDSVWQSSHGPTTWTESFKDTATSTLVI</sequence>
<dbReference type="Gene3D" id="4.10.240.10">
    <property type="entry name" value="Zn(2)-C6 fungal-type DNA-binding domain"/>
    <property type="match status" value="1"/>
</dbReference>
<dbReference type="PROSITE" id="PS00463">
    <property type="entry name" value="ZN2_CY6_FUNGAL_1"/>
    <property type="match status" value="1"/>
</dbReference>
<keyword evidence="6" id="KW-1185">Reference proteome</keyword>
<protein>
    <recommendedName>
        <fullName evidence="4">Zn(2)-C6 fungal-type domain-containing protein</fullName>
    </recommendedName>
</protein>
<evidence type="ECO:0000256" key="1">
    <source>
        <dbReference type="ARBA" id="ARBA00004123"/>
    </source>
</evidence>
<dbReference type="PANTHER" id="PTHR37534">
    <property type="entry name" value="TRANSCRIPTIONAL ACTIVATOR PROTEIN UGA3"/>
    <property type="match status" value="1"/>
</dbReference>
<dbReference type="SMART" id="SM00066">
    <property type="entry name" value="GAL4"/>
    <property type="match status" value="1"/>
</dbReference>
<dbReference type="VEuPathDB" id="FungiDB:yc1106_00357"/>